<evidence type="ECO:0000313" key="3">
    <source>
        <dbReference type="Proteomes" id="UP000244855"/>
    </source>
</evidence>
<proteinExistence type="predicted"/>
<feature type="compositionally biased region" description="Low complexity" evidence="1">
    <location>
        <begin position="43"/>
        <end position="60"/>
    </location>
</feature>
<organism evidence="2 3">
    <name type="scientific">Periconia macrospinosa</name>
    <dbReference type="NCBI Taxonomy" id="97972"/>
    <lineage>
        <taxon>Eukaryota</taxon>
        <taxon>Fungi</taxon>
        <taxon>Dikarya</taxon>
        <taxon>Ascomycota</taxon>
        <taxon>Pezizomycotina</taxon>
        <taxon>Dothideomycetes</taxon>
        <taxon>Pleosporomycetidae</taxon>
        <taxon>Pleosporales</taxon>
        <taxon>Massarineae</taxon>
        <taxon>Periconiaceae</taxon>
        <taxon>Periconia</taxon>
    </lineage>
</organism>
<feature type="region of interest" description="Disordered" evidence="1">
    <location>
        <begin position="35"/>
        <end position="60"/>
    </location>
</feature>
<sequence>MPAQSLLKTIAAHAKEHHDSVNAAFVATYSPGIHNTTNITRPSMDSQRTTSTSSSTSTLSKTWSSIKKHAKEHHESVNAAYATYYSGGMVREHSASSVRSSASTVVGSPRVSFEDKKEGPVVEVEAMEKGDGHVKKMARAIKKRAVEHHRSVTAAHRAYYG</sequence>
<dbReference type="EMBL" id="KZ805312">
    <property type="protein sequence ID" value="PVI05716.1"/>
    <property type="molecule type" value="Genomic_DNA"/>
</dbReference>
<evidence type="ECO:0000313" key="2">
    <source>
        <dbReference type="EMBL" id="PVI05716.1"/>
    </source>
</evidence>
<reference evidence="2 3" key="1">
    <citation type="journal article" date="2018" name="Sci. Rep.">
        <title>Comparative genomics provides insights into the lifestyle and reveals functional heterogeneity of dark septate endophytic fungi.</title>
        <authorList>
            <person name="Knapp D.G."/>
            <person name="Nemeth J.B."/>
            <person name="Barry K."/>
            <person name="Hainaut M."/>
            <person name="Henrissat B."/>
            <person name="Johnson J."/>
            <person name="Kuo A."/>
            <person name="Lim J.H.P."/>
            <person name="Lipzen A."/>
            <person name="Nolan M."/>
            <person name="Ohm R.A."/>
            <person name="Tamas L."/>
            <person name="Grigoriev I.V."/>
            <person name="Spatafora J.W."/>
            <person name="Nagy L.G."/>
            <person name="Kovacs G.M."/>
        </authorList>
    </citation>
    <scope>NUCLEOTIDE SEQUENCE [LARGE SCALE GENOMIC DNA]</scope>
    <source>
        <strain evidence="2 3">DSE2036</strain>
    </source>
</reference>
<dbReference type="AlphaFoldDB" id="A0A2V1E5U4"/>
<accession>A0A2V1E5U4</accession>
<gene>
    <name evidence="2" type="ORF">DM02DRAFT_70397</name>
</gene>
<dbReference type="OrthoDB" id="3798036at2759"/>
<name>A0A2V1E5U4_9PLEO</name>
<evidence type="ECO:0000256" key="1">
    <source>
        <dbReference type="SAM" id="MobiDB-lite"/>
    </source>
</evidence>
<dbReference type="Proteomes" id="UP000244855">
    <property type="component" value="Unassembled WGS sequence"/>
</dbReference>
<protein>
    <submittedName>
        <fullName evidence="2">Uncharacterized protein</fullName>
    </submittedName>
</protein>
<keyword evidence="3" id="KW-1185">Reference proteome</keyword>